<dbReference type="InterPro" id="IPR002725">
    <property type="entry name" value="YgjP-like_metallopeptidase"/>
</dbReference>
<dbReference type="PANTHER" id="PTHR30399:SF1">
    <property type="entry name" value="UTP PYROPHOSPHATASE"/>
    <property type="match status" value="1"/>
</dbReference>
<evidence type="ECO:0000259" key="1">
    <source>
        <dbReference type="Pfam" id="PF01863"/>
    </source>
</evidence>
<organism evidence="2 3">
    <name type="scientific">Halanaerobacter jeridensis</name>
    <dbReference type="NCBI Taxonomy" id="706427"/>
    <lineage>
        <taxon>Bacteria</taxon>
        <taxon>Bacillati</taxon>
        <taxon>Bacillota</taxon>
        <taxon>Clostridia</taxon>
        <taxon>Halanaerobiales</taxon>
        <taxon>Halobacteroidaceae</taxon>
        <taxon>Halanaerobacter</taxon>
    </lineage>
</organism>
<dbReference type="Pfam" id="PF01863">
    <property type="entry name" value="YgjP-like"/>
    <property type="match status" value="1"/>
</dbReference>
<evidence type="ECO:0000313" key="3">
    <source>
        <dbReference type="Proteomes" id="UP000774000"/>
    </source>
</evidence>
<keyword evidence="2" id="KW-0378">Hydrolase</keyword>
<dbReference type="Proteomes" id="UP000774000">
    <property type="component" value="Unassembled WGS sequence"/>
</dbReference>
<dbReference type="PANTHER" id="PTHR30399">
    <property type="entry name" value="UNCHARACTERIZED PROTEIN YGJP"/>
    <property type="match status" value="1"/>
</dbReference>
<dbReference type="RefSeq" id="WP_204701613.1">
    <property type="nucleotide sequence ID" value="NZ_JAFBDQ010000007.1"/>
</dbReference>
<dbReference type="GO" id="GO:0016787">
    <property type="term" value="F:hydrolase activity"/>
    <property type="evidence" value="ECO:0007669"/>
    <property type="project" value="UniProtKB-KW"/>
</dbReference>
<dbReference type="AlphaFoldDB" id="A0A939BPH0"/>
<evidence type="ECO:0000313" key="2">
    <source>
        <dbReference type="EMBL" id="MBM7556838.1"/>
    </source>
</evidence>
<reference evidence="2" key="1">
    <citation type="submission" date="2021-01" db="EMBL/GenBank/DDBJ databases">
        <title>Genomic Encyclopedia of Type Strains, Phase IV (KMG-IV): sequencing the most valuable type-strain genomes for metagenomic binning, comparative biology and taxonomic classification.</title>
        <authorList>
            <person name="Goeker M."/>
        </authorList>
    </citation>
    <scope>NUCLEOTIDE SEQUENCE</scope>
    <source>
        <strain evidence="2">DSM 23230</strain>
    </source>
</reference>
<dbReference type="Gene3D" id="3.30.2010.10">
    <property type="entry name" value="Metalloproteases ('zincins'), catalytic domain"/>
    <property type="match status" value="1"/>
</dbReference>
<dbReference type="CDD" id="cd07344">
    <property type="entry name" value="M48_yhfN_like"/>
    <property type="match status" value="1"/>
</dbReference>
<dbReference type="EMBL" id="JAFBDQ010000007">
    <property type="protein sequence ID" value="MBM7556838.1"/>
    <property type="molecule type" value="Genomic_DNA"/>
</dbReference>
<protein>
    <submittedName>
        <fullName evidence="2">Metal-dependent hydrolase</fullName>
    </submittedName>
</protein>
<accession>A0A939BPH0</accession>
<proteinExistence type="predicted"/>
<feature type="domain" description="YgjP-like metallopeptidase" evidence="1">
    <location>
        <begin position="21"/>
        <end position="234"/>
    </location>
</feature>
<name>A0A939BPH0_9FIRM</name>
<gene>
    <name evidence="2" type="ORF">JOC47_001689</name>
</gene>
<sequence length="242" mass="28539">MPAIEYGTTIIKYKVVRSDRKTVGLEVSIEGGVKIRAPEELSENEIEEVVEKKAEWILKKQDKLSDVKPAPIPKEFLSGEKLPYLGRRYRIKVKESDNVDQVKVKLYQGKFWIMVSKDVSDSDSRRELIRDEVIQWYRSHADQKIRERVKKYQEQIGEAPNLIKVKKQKKRWGSCSSKRNLNFNWKLIMAPMSVVDYLVVHELAHLKYPNHSKEFWQLVEAVIPNYEEKQEWLRVNGRQLSI</sequence>
<comment type="caution">
    <text evidence="2">The sequence shown here is derived from an EMBL/GenBank/DDBJ whole genome shotgun (WGS) entry which is preliminary data.</text>
</comment>
<keyword evidence="3" id="KW-1185">Reference proteome</keyword>
<dbReference type="InterPro" id="IPR053136">
    <property type="entry name" value="UTP_pyrophosphatase-like"/>
</dbReference>